<evidence type="ECO:0000256" key="1">
    <source>
        <dbReference type="SAM" id="Phobius"/>
    </source>
</evidence>
<reference evidence="2" key="1">
    <citation type="submission" date="2023-02" db="EMBL/GenBank/DDBJ databases">
        <title>Genome of toxic invasive species Heracleum sosnowskyi carries increased number of genes despite the absence of recent whole-genome duplications.</title>
        <authorList>
            <person name="Schelkunov M."/>
            <person name="Shtratnikova V."/>
            <person name="Makarenko M."/>
            <person name="Klepikova A."/>
            <person name="Omelchenko D."/>
            <person name="Novikova G."/>
            <person name="Obukhova E."/>
            <person name="Bogdanov V."/>
            <person name="Penin A."/>
            <person name="Logacheva M."/>
        </authorList>
    </citation>
    <scope>NUCLEOTIDE SEQUENCE</scope>
    <source>
        <strain evidence="2">Hsosn_3</strain>
        <tissue evidence="2">Leaf</tissue>
    </source>
</reference>
<keyword evidence="3" id="KW-1185">Reference proteome</keyword>
<evidence type="ECO:0000313" key="2">
    <source>
        <dbReference type="EMBL" id="KAK1391090.1"/>
    </source>
</evidence>
<keyword evidence="1" id="KW-0472">Membrane</keyword>
<dbReference type="PANTHER" id="PTHR35830">
    <property type="entry name" value="OS05G0299200 PROTEIN"/>
    <property type="match status" value="1"/>
</dbReference>
<accession>A0AAD8IVX0</accession>
<dbReference type="PANTHER" id="PTHR35830:SF1">
    <property type="entry name" value="OS05G0299200 PROTEIN"/>
    <property type="match status" value="1"/>
</dbReference>
<dbReference type="Proteomes" id="UP001237642">
    <property type="component" value="Unassembled WGS sequence"/>
</dbReference>
<sequence length="426" mass="48175">MNTLVNDSLSLSHHHISVVCSLRRHHRRRRNNFPQQPPQQASTDSNNLQLTIDLVSLSPLSLQTRLNKLLTTSTDAYNDLKTLVSVDSNKHIRISCRKSTVTFLIQLAVWGIIVVIGFRAFVKFGEFVRNRSGSRETVITRRDRSLGGKEVVVGNVSRGRVLESPLESREFNSGMFKGISTSWGKRKGNKLPEWWPKSKSASVSVVEDNEEYQRQANRLIREIMDYRMSGKDIWMDDVVQLRQVCRVSGVKVSIDTANSRDSLYRASVDFVLNICSSVPDPSAFVQIIGEDAREFIAGLADNIVLEKDRAARMVTAAVAARTRSWLLQAWALEMQGKHAEAVAELSKLSLTHRIFPPEENSPEMEMVARGLEKHLKLEQREHLMNLYIEVCGEETHRSVAEALGLPLQIISPGSVNDQWKEYTQLD</sequence>
<protein>
    <submittedName>
        <fullName evidence="2">Protein lingerer like</fullName>
    </submittedName>
</protein>
<keyword evidence="1" id="KW-0812">Transmembrane</keyword>
<comment type="caution">
    <text evidence="2">The sequence shown here is derived from an EMBL/GenBank/DDBJ whole genome shotgun (WGS) entry which is preliminary data.</text>
</comment>
<dbReference type="EMBL" id="JAUIZM010000004">
    <property type="protein sequence ID" value="KAK1391090.1"/>
    <property type="molecule type" value="Genomic_DNA"/>
</dbReference>
<organism evidence="2 3">
    <name type="scientific">Heracleum sosnowskyi</name>
    <dbReference type="NCBI Taxonomy" id="360622"/>
    <lineage>
        <taxon>Eukaryota</taxon>
        <taxon>Viridiplantae</taxon>
        <taxon>Streptophyta</taxon>
        <taxon>Embryophyta</taxon>
        <taxon>Tracheophyta</taxon>
        <taxon>Spermatophyta</taxon>
        <taxon>Magnoliopsida</taxon>
        <taxon>eudicotyledons</taxon>
        <taxon>Gunneridae</taxon>
        <taxon>Pentapetalae</taxon>
        <taxon>asterids</taxon>
        <taxon>campanulids</taxon>
        <taxon>Apiales</taxon>
        <taxon>Apiaceae</taxon>
        <taxon>Apioideae</taxon>
        <taxon>apioid superclade</taxon>
        <taxon>Tordylieae</taxon>
        <taxon>Tordyliinae</taxon>
        <taxon>Heracleum</taxon>
    </lineage>
</organism>
<evidence type="ECO:0000313" key="3">
    <source>
        <dbReference type="Proteomes" id="UP001237642"/>
    </source>
</evidence>
<gene>
    <name evidence="2" type="ORF">POM88_019268</name>
</gene>
<keyword evidence="1" id="KW-1133">Transmembrane helix</keyword>
<name>A0AAD8IVX0_9APIA</name>
<feature type="transmembrane region" description="Helical" evidence="1">
    <location>
        <begin position="103"/>
        <end position="122"/>
    </location>
</feature>
<dbReference type="AlphaFoldDB" id="A0AAD8IVX0"/>
<proteinExistence type="predicted"/>
<reference evidence="2" key="2">
    <citation type="submission" date="2023-05" db="EMBL/GenBank/DDBJ databases">
        <authorList>
            <person name="Schelkunov M.I."/>
        </authorList>
    </citation>
    <scope>NUCLEOTIDE SEQUENCE</scope>
    <source>
        <strain evidence="2">Hsosn_3</strain>
        <tissue evidence="2">Leaf</tissue>
    </source>
</reference>